<organism evidence="1 2">
    <name type="scientific">Aureobasidium subglaciale (strain EXF-2481)</name>
    <name type="common">Aureobasidium pullulans var. subglaciale</name>
    <dbReference type="NCBI Taxonomy" id="1043005"/>
    <lineage>
        <taxon>Eukaryota</taxon>
        <taxon>Fungi</taxon>
        <taxon>Dikarya</taxon>
        <taxon>Ascomycota</taxon>
        <taxon>Pezizomycotina</taxon>
        <taxon>Dothideomycetes</taxon>
        <taxon>Dothideomycetidae</taxon>
        <taxon>Dothideales</taxon>
        <taxon>Saccotheciaceae</taxon>
        <taxon>Aureobasidium</taxon>
    </lineage>
</organism>
<gene>
    <name evidence="1" type="ORF">AUEXF2481DRAFT_456583</name>
</gene>
<accession>A0A074YXV0</accession>
<name>A0A074YXV0_AURSE</name>
<dbReference type="HOGENOM" id="CLU_1454122_0_0_1"/>
<dbReference type="RefSeq" id="XP_013340204.1">
    <property type="nucleotide sequence ID" value="XM_013484750.1"/>
</dbReference>
<dbReference type="AlphaFoldDB" id="A0A074YXV0"/>
<dbReference type="Proteomes" id="UP000030641">
    <property type="component" value="Unassembled WGS sequence"/>
</dbReference>
<protein>
    <submittedName>
        <fullName evidence="1">Uncharacterized protein</fullName>
    </submittedName>
</protein>
<sequence length="186" mass="21290">MLWIQVVYYTLILPRLDGPYLSWCHCQEDSPRTYARIDRKVVNLKCESFPVDSKRRVTICSQEIRRRVAANEGYFEVFSGVGGLSQGSATPSRKRRKPKSIREGFHMSIARQNDLGQLATRHWHCLLMEGQLATDDNTHLLESLDQGIDLLTRAEVGIQSGIMKGVQWRRIMLVSPDMAESHRAYA</sequence>
<dbReference type="GeneID" id="25367981"/>
<reference evidence="1 2" key="1">
    <citation type="journal article" date="2014" name="BMC Genomics">
        <title>Genome sequencing of four Aureobasidium pullulans varieties: biotechnological potential, stress tolerance, and description of new species.</title>
        <authorList>
            <person name="Gostin Ar C."/>
            <person name="Ohm R.A."/>
            <person name="Kogej T."/>
            <person name="Sonjak S."/>
            <person name="Turk M."/>
            <person name="Zajc J."/>
            <person name="Zalar P."/>
            <person name="Grube M."/>
            <person name="Sun H."/>
            <person name="Han J."/>
            <person name="Sharma A."/>
            <person name="Chiniquy J."/>
            <person name="Ngan C.Y."/>
            <person name="Lipzen A."/>
            <person name="Barry K."/>
            <person name="Grigoriev I.V."/>
            <person name="Gunde-Cimerman N."/>
        </authorList>
    </citation>
    <scope>NUCLEOTIDE SEQUENCE [LARGE SCALE GENOMIC DNA]</scope>
    <source>
        <strain evidence="1 2">EXF-2481</strain>
    </source>
</reference>
<dbReference type="EMBL" id="KL584776">
    <property type="protein sequence ID" value="KEQ91666.1"/>
    <property type="molecule type" value="Genomic_DNA"/>
</dbReference>
<proteinExistence type="predicted"/>
<evidence type="ECO:0000313" key="2">
    <source>
        <dbReference type="Proteomes" id="UP000030641"/>
    </source>
</evidence>
<dbReference type="InParanoid" id="A0A074YXV0"/>
<evidence type="ECO:0000313" key="1">
    <source>
        <dbReference type="EMBL" id="KEQ91666.1"/>
    </source>
</evidence>
<keyword evidence="2" id="KW-1185">Reference proteome</keyword>